<keyword evidence="1" id="KW-0378">Hydrolase</keyword>
<dbReference type="InterPro" id="IPR050300">
    <property type="entry name" value="GDXG_lipolytic_enzyme"/>
</dbReference>
<keyword evidence="4" id="KW-1185">Reference proteome</keyword>
<dbReference type="AlphaFoldDB" id="A0ABD3MIE9"/>
<protein>
    <recommendedName>
        <fullName evidence="2">Alpha/beta hydrolase fold-3 domain-containing protein</fullName>
    </recommendedName>
</protein>
<evidence type="ECO:0000313" key="3">
    <source>
        <dbReference type="EMBL" id="KAL3763865.1"/>
    </source>
</evidence>
<sequence>MKILNSASVAAASEDATAQLPHPQASTATASTTTISSLFSSDEDAADDGRLDHDNVWEYFSEAHVKRMNKIAEDENKRLNLNLGMPVDLTVFTRRDVAASGVVQKVLRPPIRMLLRLLDRLLAFIESPVFHVWGNCVPLRLRQKVTFLAWGLYLPIHKALIGRKTGLHRDVSLECHALTSVIWWGRLFPVTIKRMRFSLSQLHVWHPPEQYPQWTLAEKYRETHDILNKPRNGNRHGIRGHLYEVHHRMKQKRTPTGIRDSTEDVSVEEMVVTGQYVQHSSQPSQKVIFWIFGGAFLGGDSKGNLGIAEKMGMICANREEHNRSDDGMRDVFIPDYRLVPEHHLDDAIHDIALAYEYLIYERHIRPDDIILVGVSSGGGLVVLLLQALARAKREFEEKNAVTGHDEWDYSSSSCAVPMPAGGVMMGPFVDYTDPKGSMKEYIKHDLIVNQSVYDEGIPYLEKVLGSHENRVKASPVFGSFEGLPPLCVCVSQHEVVFDQAMLLAKRAKEQGVDVTVGVWKYMCHIFPLLCPFLPEGQESFDFMCDWIRRR</sequence>
<feature type="domain" description="Alpha/beta hydrolase fold-3" evidence="2">
    <location>
        <begin position="331"/>
        <end position="526"/>
    </location>
</feature>
<comment type="caution">
    <text evidence="3">The sequence shown here is derived from an EMBL/GenBank/DDBJ whole genome shotgun (WGS) entry which is preliminary data.</text>
</comment>
<evidence type="ECO:0000313" key="4">
    <source>
        <dbReference type="Proteomes" id="UP001530315"/>
    </source>
</evidence>
<dbReference type="Pfam" id="PF07859">
    <property type="entry name" value="Abhydrolase_3"/>
    <property type="match status" value="1"/>
</dbReference>
<dbReference type="Gene3D" id="3.40.50.1820">
    <property type="entry name" value="alpha/beta hydrolase"/>
    <property type="match status" value="1"/>
</dbReference>
<dbReference type="GO" id="GO:0016787">
    <property type="term" value="F:hydrolase activity"/>
    <property type="evidence" value="ECO:0007669"/>
    <property type="project" value="UniProtKB-KW"/>
</dbReference>
<accession>A0ABD3MIE9</accession>
<dbReference type="InterPro" id="IPR013094">
    <property type="entry name" value="AB_hydrolase_3"/>
</dbReference>
<dbReference type="InterPro" id="IPR029058">
    <property type="entry name" value="AB_hydrolase_fold"/>
</dbReference>
<dbReference type="PANTHER" id="PTHR48081">
    <property type="entry name" value="AB HYDROLASE SUPERFAMILY PROTEIN C4A8.06C"/>
    <property type="match status" value="1"/>
</dbReference>
<dbReference type="Proteomes" id="UP001530315">
    <property type="component" value="Unassembled WGS sequence"/>
</dbReference>
<name>A0ABD3MIE9_9STRA</name>
<dbReference type="PANTHER" id="PTHR48081:SF8">
    <property type="entry name" value="ALPHA_BETA HYDROLASE FOLD-3 DOMAIN-CONTAINING PROTEIN-RELATED"/>
    <property type="match status" value="1"/>
</dbReference>
<dbReference type="EMBL" id="JALLAZ020001789">
    <property type="protein sequence ID" value="KAL3763865.1"/>
    <property type="molecule type" value="Genomic_DNA"/>
</dbReference>
<organism evidence="3 4">
    <name type="scientific">Stephanodiscus triporus</name>
    <dbReference type="NCBI Taxonomy" id="2934178"/>
    <lineage>
        <taxon>Eukaryota</taxon>
        <taxon>Sar</taxon>
        <taxon>Stramenopiles</taxon>
        <taxon>Ochrophyta</taxon>
        <taxon>Bacillariophyta</taxon>
        <taxon>Coscinodiscophyceae</taxon>
        <taxon>Thalassiosirophycidae</taxon>
        <taxon>Stephanodiscales</taxon>
        <taxon>Stephanodiscaceae</taxon>
        <taxon>Stephanodiscus</taxon>
    </lineage>
</organism>
<proteinExistence type="predicted"/>
<evidence type="ECO:0000256" key="1">
    <source>
        <dbReference type="ARBA" id="ARBA00022801"/>
    </source>
</evidence>
<dbReference type="SUPFAM" id="SSF53474">
    <property type="entry name" value="alpha/beta-Hydrolases"/>
    <property type="match status" value="1"/>
</dbReference>
<reference evidence="3 4" key="1">
    <citation type="submission" date="2024-10" db="EMBL/GenBank/DDBJ databases">
        <title>Updated reference genomes for cyclostephanoid diatoms.</title>
        <authorList>
            <person name="Roberts W.R."/>
            <person name="Alverson A.J."/>
        </authorList>
    </citation>
    <scope>NUCLEOTIDE SEQUENCE [LARGE SCALE GENOMIC DNA]</scope>
    <source>
        <strain evidence="3 4">AJA276-08</strain>
    </source>
</reference>
<evidence type="ECO:0000259" key="2">
    <source>
        <dbReference type="Pfam" id="PF07859"/>
    </source>
</evidence>
<gene>
    <name evidence="3" type="ORF">ACHAW5_000411</name>
</gene>